<dbReference type="EMBL" id="BMAU01021354">
    <property type="protein sequence ID" value="GFY20141.1"/>
    <property type="molecule type" value="Genomic_DNA"/>
</dbReference>
<evidence type="ECO:0000313" key="1">
    <source>
        <dbReference type="EMBL" id="GFY20141.1"/>
    </source>
</evidence>
<reference evidence="1" key="1">
    <citation type="submission" date="2020-08" db="EMBL/GenBank/DDBJ databases">
        <title>Multicomponent nature underlies the extraordinary mechanical properties of spider dragline silk.</title>
        <authorList>
            <person name="Kono N."/>
            <person name="Nakamura H."/>
            <person name="Mori M."/>
            <person name="Yoshida Y."/>
            <person name="Ohtoshi R."/>
            <person name="Malay A.D."/>
            <person name="Moran D.A.P."/>
            <person name="Tomita M."/>
            <person name="Numata K."/>
            <person name="Arakawa K."/>
        </authorList>
    </citation>
    <scope>NUCLEOTIDE SEQUENCE</scope>
</reference>
<name>A0A8X6SVF5_TRICX</name>
<gene>
    <name evidence="1" type="ORF">TNCV_2148341</name>
</gene>
<organism evidence="1 2">
    <name type="scientific">Trichonephila clavipes</name>
    <name type="common">Golden silk orbweaver</name>
    <name type="synonym">Nephila clavipes</name>
    <dbReference type="NCBI Taxonomy" id="2585209"/>
    <lineage>
        <taxon>Eukaryota</taxon>
        <taxon>Metazoa</taxon>
        <taxon>Ecdysozoa</taxon>
        <taxon>Arthropoda</taxon>
        <taxon>Chelicerata</taxon>
        <taxon>Arachnida</taxon>
        <taxon>Araneae</taxon>
        <taxon>Araneomorphae</taxon>
        <taxon>Entelegynae</taxon>
        <taxon>Araneoidea</taxon>
        <taxon>Nephilidae</taxon>
        <taxon>Trichonephila</taxon>
    </lineage>
</organism>
<dbReference type="AlphaFoldDB" id="A0A8X6SVF5"/>
<evidence type="ECO:0000313" key="2">
    <source>
        <dbReference type="Proteomes" id="UP000887159"/>
    </source>
</evidence>
<accession>A0A8X6SVF5</accession>
<proteinExistence type="predicted"/>
<keyword evidence="2" id="KW-1185">Reference proteome</keyword>
<sequence length="104" mass="11949">MYFLAFPPNTKRKSLNAKRFSGNDQNIENTSRTSLSLEEFVLVDDNVYTAPIMADRHFRVCSKLKKDADSDDENVIKNAAPDPHVIQNKEYHEQYAQLSKLTSQ</sequence>
<dbReference type="Proteomes" id="UP000887159">
    <property type="component" value="Unassembled WGS sequence"/>
</dbReference>
<protein>
    <submittedName>
        <fullName evidence="1">Uncharacterized protein</fullName>
    </submittedName>
</protein>
<comment type="caution">
    <text evidence="1">The sequence shown here is derived from an EMBL/GenBank/DDBJ whole genome shotgun (WGS) entry which is preliminary data.</text>
</comment>